<gene>
    <name evidence="1" type="ORF">Bhyg_03343</name>
</gene>
<dbReference type="AlphaFoldDB" id="A0A9Q0NDI3"/>
<name>A0A9Q0NDI3_9DIPT</name>
<comment type="caution">
    <text evidence="1">The sequence shown here is derived from an EMBL/GenBank/DDBJ whole genome shotgun (WGS) entry which is preliminary data.</text>
</comment>
<evidence type="ECO:0000313" key="1">
    <source>
        <dbReference type="EMBL" id="KAJ6648118.1"/>
    </source>
</evidence>
<dbReference type="Proteomes" id="UP001151699">
    <property type="component" value="Chromosome A"/>
</dbReference>
<sequence length="111" mass="12762">MGDFDVRTSNIAQHRSLPTSMNSLAKVKSVNLNLNDEQSRNYFEDGKFVFEDKQLMTYMDLGDSQPSDYITLKPSELMSTHLIFVSGETNPLLFINNFEKCIDIKTEKDKM</sequence>
<evidence type="ECO:0000313" key="2">
    <source>
        <dbReference type="Proteomes" id="UP001151699"/>
    </source>
</evidence>
<proteinExistence type="predicted"/>
<reference evidence="1" key="1">
    <citation type="submission" date="2022-07" db="EMBL/GenBank/DDBJ databases">
        <authorList>
            <person name="Trinca V."/>
            <person name="Uliana J.V.C."/>
            <person name="Torres T.T."/>
            <person name="Ward R.J."/>
            <person name="Monesi N."/>
        </authorList>
    </citation>
    <scope>NUCLEOTIDE SEQUENCE</scope>
    <source>
        <strain evidence="1">HSMRA1968</strain>
        <tissue evidence="1">Whole embryos</tissue>
    </source>
</reference>
<keyword evidence="2" id="KW-1185">Reference proteome</keyword>
<dbReference type="EMBL" id="WJQU01000001">
    <property type="protein sequence ID" value="KAJ6648118.1"/>
    <property type="molecule type" value="Genomic_DNA"/>
</dbReference>
<protein>
    <submittedName>
        <fullName evidence="1">Uncharacterized protein</fullName>
    </submittedName>
</protein>
<accession>A0A9Q0NDI3</accession>
<organism evidence="1 2">
    <name type="scientific">Pseudolycoriella hygida</name>
    <dbReference type="NCBI Taxonomy" id="35572"/>
    <lineage>
        <taxon>Eukaryota</taxon>
        <taxon>Metazoa</taxon>
        <taxon>Ecdysozoa</taxon>
        <taxon>Arthropoda</taxon>
        <taxon>Hexapoda</taxon>
        <taxon>Insecta</taxon>
        <taxon>Pterygota</taxon>
        <taxon>Neoptera</taxon>
        <taxon>Endopterygota</taxon>
        <taxon>Diptera</taxon>
        <taxon>Nematocera</taxon>
        <taxon>Sciaroidea</taxon>
        <taxon>Sciaridae</taxon>
        <taxon>Pseudolycoriella</taxon>
    </lineage>
</organism>